<reference evidence="2" key="1">
    <citation type="submission" date="2019-06" db="EMBL/GenBank/DDBJ databases">
        <authorList>
            <person name="Le Quere A."/>
            <person name="Colella S."/>
        </authorList>
    </citation>
    <scope>NUCLEOTIDE SEQUENCE</scope>
    <source>
        <strain evidence="2">EmedicaeMD41</strain>
    </source>
</reference>
<dbReference type="Pfam" id="PF03466">
    <property type="entry name" value="LysR_substrate"/>
    <property type="match status" value="1"/>
</dbReference>
<accession>A0A508X6J6</accession>
<name>A0A508X6J6_9HYPH</name>
<protein>
    <submittedName>
        <fullName evidence="2">LysR family transcriptional regulator</fullName>
    </submittedName>
</protein>
<organism evidence="2">
    <name type="scientific">Sinorhizobium medicae</name>
    <dbReference type="NCBI Taxonomy" id="110321"/>
    <lineage>
        <taxon>Bacteria</taxon>
        <taxon>Pseudomonadati</taxon>
        <taxon>Pseudomonadota</taxon>
        <taxon>Alphaproteobacteria</taxon>
        <taxon>Hyphomicrobiales</taxon>
        <taxon>Rhizobiaceae</taxon>
        <taxon>Sinorhizobium/Ensifer group</taxon>
        <taxon>Sinorhizobium</taxon>
    </lineage>
</organism>
<gene>
    <name evidence="2" type="ORF">EMEDMD4_800063</name>
</gene>
<dbReference type="Proteomes" id="UP000507954">
    <property type="component" value="Unassembled WGS sequence"/>
</dbReference>
<evidence type="ECO:0000313" key="2">
    <source>
        <dbReference type="EMBL" id="VTZ65481.1"/>
    </source>
</evidence>
<dbReference type="EMBL" id="CABFNB010000151">
    <property type="protein sequence ID" value="VTZ65481.1"/>
    <property type="molecule type" value="Genomic_DNA"/>
</dbReference>
<dbReference type="Gene3D" id="3.40.190.290">
    <property type="match status" value="1"/>
</dbReference>
<dbReference type="AlphaFoldDB" id="A0A508X6J6"/>
<feature type="domain" description="LysR substrate-binding" evidence="1">
    <location>
        <begin position="3"/>
        <end position="74"/>
    </location>
</feature>
<dbReference type="InterPro" id="IPR005119">
    <property type="entry name" value="LysR_subst-bd"/>
</dbReference>
<proteinExistence type="predicted"/>
<dbReference type="SUPFAM" id="SSF53850">
    <property type="entry name" value="Periplasmic binding protein-like II"/>
    <property type="match status" value="1"/>
</dbReference>
<evidence type="ECO:0000259" key="1">
    <source>
        <dbReference type="Pfam" id="PF03466"/>
    </source>
</evidence>
<sequence>MEGALTVNDGDLLISAAAGDQALANIFEDHVYGLLASGRLVRCLEDWCPFPGYYVYYPDRKQKTPALAALIAAAIKRPNHPPHSDEHQHGRSPA</sequence>